<gene>
    <name evidence="14" type="primary">ZNF610</name>
</gene>
<feature type="domain" description="C2H2-type" evidence="12">
    <location>
        <begin position="345"/>
        <end position="372"/>
    </location>
</feature>
<evidence type="ECO:0000256" key="4">
    <source>
        <dbReference type="ARBA" id="ARBA00022737"/>
    </source>
</evidence>
<keyword evidence="5 11" id="KW-0863">Zinc-finger</keyword>
<feature type="domain" description="C2H2-type" evidence="12">
    <location>
        <begin position="429"/>
        <end position="456"/>
    </location>
</feature>
<dbReference type="EMBL" id="AQIB01135479">
    <property type="status" value="NOT_ANNOTATED_CDS"/>
    <property type="molecule type" value="Genomic_DNA"/>
</dbReference>
<evidence type="ECO:0000256" key="8">
    <source>
        <dbReference type="ARBA" id="ARBA00023125"/>
    </source>
</evidence>
<dbReference type="BioGRID-ORCS" id="103235173">
    <property type="hits" value="0 hits in 9 CRISPR screens"/>
</dbReference>
<feature type="domain" description="C2H2-type" evidence="12">
    <location>
        <begin position="261"/>
        <end position="288"/>
    </location>
</feature>
<dbReference type="KEGG" id="csab:103235173"/>
<dbReference type="GO" id="GO:0005634">
    <property type="term" value="C:nucleus"/>
    <property type="evidence" value="ECO:0007669"/>
    <property type="project" value="UniProtKB-SubCell"/>
</dbReference>
<dbReference type="AlphaFoldDB" id="A0A0D9S5B3"/>
<dbReference type="EMBL" id="AQIB01135480">
    <property type="status" value="NOT_ANNOTATED_CDS"/>
    <property type="molecule type" value="Genomic_DNA"/>
</dbReference>
<dbReference type="EMBL" id="AQIB01135478">
    <property type="status" value="NOT_ANNOTATED_CDS"/>
    <property type="molecule type" value="Genomic_DNA"/>
</dbReference>
<dbReference type="FunFam" id="3.30.160.60:FF:000394">
    <property type="entry name" value="Zinc finger protein 836"/>
    <property type="match status" value="1"/>
</dbReference>
<dbReference type="FunFam" id="3.30.160.60:FF:000197">
    <property type="entry name" value="Zinc finger protein 606"/>
    <property type="match status" value="1"/>
</dbReference>
<dbReference type="EMBL" id="AQIB01135477">
    <property type="status" value="NOT_ANNOTATED_CDS"/>
    <property type="molecule type" value="Genomic_DNA"/>
</dbReference>
<feature type="domain" description="C2H2-type" evidence="12">
    <location>
        <begin position="401"/>
        <end position="428"/>
    </location>
</feature>
<accession>A0A0D9S5B3</accession>
<reference evidence="14" key="2">
    <citation type="submission" date="2025-08" db="UniProtKB">
        <authorList>
            <consortium name="Ensembl"/>
        </authorList>
    </citation>
    <scope>IDENTIFICATION</scope>
</reference>
<keyword evidence="15" id="KW-1185">Reference proteome</keyword>
<feature type="domain" description="C2H2-type" evidence="12">
    <location>
        <begin position="317"/>
        <end position="344"/>
    </location>
</feature>
<feature type="domain" description="C2H2-type" evidence="12">
    <location>
        <begin position="289"/>
        <end position="316"/>
    </location>
</feature>
<dbReference type="PANTHER" id="PTHR23234">
    <property type="entry name" value="ZNF44 PROTEIN"/>
    <property type="match status" value="1"/>
</dbReference>
<reference evidence="14 15" key="1">
    <citation type="submission" date="2014-03" db="EMBL/GenBank/DDBJ databases">
        <authorList>
            <person name="Warren W."/>
            <person name="Wilson R.K."/>
        </authorList>
    </citation>
    <scope>NUCLEOTIDE SEQUENCE</scope>
</reference>
<dbReference type="EMBL" id="AQIB01135475">
    <property type="status" value="NOT_ANNOTATED_CDS"/>
    <property type="molecule type" value="Genomic_DNA"/>
</dbReference>
<dbReference type="jPOST" id="A0A0D9S5B3"/>
<evidence type="ECO:0000259" key="12">
    <source>
        <dbReference type="PROSITE" id="PS50157"/>
    </source>
</evidence>
<protein>
    <submittedName>
        <fullName evidence="14">Zinc finger protein 610</fullName>
    </submittedName>
</protein>
<evidence type="ECO:0000256" key="7">
    <source>
        <dbReference type="ARBA" id="ARBA00023015"/>
    </source>
</evidence>
<feature type="domain" description="C2H2-type" evidence="12">
    <location>
        <begin position="205"/>
        <end position="232"/>
    </location>
</feature>
<keyword evidence="7" id="KW-0805">Transcription regulation</keyword>
<dbReference type="FunFam" id="3.30.160.60:FF:000047">
    <property type="entry name" value="zinc finger protein OZF"/>
    <property type="match status" value="1"/>
</dbReference>
<dbReference type="SUPFAM" id="SSF57667">
    <property type="entry name" value="beta-beta-alpha zinc fingers"/>
    <property type="match status" value="5"/>
</dbReference>
<dbReference type="PROSITE" id="PS50157">
    <property type="entry name" value="ZINC_FINGER_C2H2_2"/>
    <property type="match status" value="9"/>
</dbReference>
<keyword evidence="10" id="KW-0539">Nucleus</keyword>
<evidence type="ECO:0000313" key="15">
    <source>
        <dbReference type="Proteomes" id="UP000029965"/>
    </source>
</evidence>
<dbReference type="Bgee" id="ENSCSAG00000001982">
    <property type="expression patterns" value="Expressed in pituitary gland and 7 other cell types or tissues"/>
</dbReference>
<proteinExistence type="inferred from homology"/>
<comment type="similarity">
    <text evidence="2">Belongs to the krueppel C2H2-type zinc-finger protein family.</text>
</comment>
<dbReference type="FunFam" id="3.30.160.60:FF:002090">
    <property type="entry name" value="Zinc finger protein 473"/>
    <property type="match status" value="1"/>
</dbReference>
<dbReference type="InterPro" id="IPR036236">
    <property type="entry name" value="Znf_C2H2_sf"/>
</dbReference>
<organism evidence="14 15">
    <name type="scientific">Chlorocebus sabaeus</name>
    <name type="common">Green monkey</name>
    <name type="synonym">Simia sabaea</name>
    <dbReference type="NCBI Taxonomy" id="60711"/>
    <lineage>
        <taxon>Eukaryota</taxon>
        <taxon>Metazoa</taxon>
        <taxon>Chordata</taxon>
        <taxon>Craniata</taxon>
        <taxon>Vertebrata</taxon>
        <taxon>Euteleostomi</taxon>
        <taxon>Mammalia</taxon>
        <taxon>Eutheria</taxon>
        <taxon>Euarchontoglires</taxon>
        <taxon>Primates</taxon>
        <taxon>Haplorrhini</taxon>
        <taxon>Catarrhini</taxon>
        <taxon>Cercopithecidae</taxon>
        <taxon>Cercopithecinae</taxon>
        <taxon>Chlorocebus</taxon>
    </lineage>
</organism>
<dbReference type="FunFam" id="3.30.160.60:FF:000016">
    <property type="entry name" value="zinc finger protein 37 homolog"/>
    <property type="match status" value="2"/>
</dbReference>
<dbReference type="Ensembl" id="ENSCSAT00000016546.1">
    <property type="protein sequence ID" value="ENSCSAP00000016052.1"/>
    <property type="gene ID" value="ENSCSAG00000001982.1"/>
</dbReference>
<dbReference type="GeneTree" id="ENSGT00940000163746"/>
<evidence type="ECO:0000256" key="10">
    <source>
        <dbReference type="ARBA" id="ARBA00023242"/>
    </source>
</evidence>
<dbReference type="OMA" id="NYSEIFI"/>
<dbReference type="PROSITE" id="PS50805">
    <property type="entry name" value="KRAB"/>
    <property type="match status" value="1"/>
</dbReference>
<evidence type="ECO:0000256" key="2">
    <source>
        <dbReference type="ARBA" id="ARBA00006991"/>
    </source>
</evidence>
<evidence type="ECO:0000256" key="1">
    <source>
        <dbReference type="ARBA" id="ARBA00004123"/>
    </source>
</evidence>
<dbReference type="InterPro" id="IPR036051">
    <property type="entry name" value="KRAB_dom_sf"/>
</dbReference>
<feature type="domain" description="C2H2-type" evidence="12">
    <location>
        <begin position="233"/>
        <end position="260"/>
    </location>
</feature>
<dbReference type="EMBL" id="AQIB01135476">
    <property type="status" value="NOT_ANNOTATED_CDS"/>
    <property type="molecule type" value="Genomic_DNA"/>
</dbReference>
<feature type="domain" description="C2H2-type" evidence="12">
    <location>
        <begin position="373"/>
        <end position="400"/>
    </location>
</feature>
<evidence type="ECO:0000313" key="14">
    <source>
        <dbReference type="Ensembl" id="ENSCSAP00000016052.1"/>
    </source>
</evidence>
<dbReference type="InterPro" id="IPR013087">
    <property type="entry name" value="Znf_C2H2_type"/>
</dbReference>
<name>A0A0D9S5B3_CHLSB</name>
<dbReference type="SUPFAM" id="SSF109640">
    <property type="entry name" value="KRAB domain (Kruppel-associated box)"/>
    <property type="match status" value="1"/>
</dbReference>
<keyword evidence="6" id="KW-0862">Zinc</keyword>
<dbReference type="InterPro" id="IPR001909">
    <property type="entry name" value="KRAB"/>
</dbReference>
<keyword evidence="9" id="KW-0804">Transcription</keyword>
<evidence type="ECO:0000256" key="5">
    <source>
        <dbReference type="ARBA" id="ARBA00022771"/>
    </source>
</evidence>
<feature type="domain" description="KRAB" evidence="13">
    <location>
        <begin position="27"/>
        <end position="98"/>
    </location>
</feature>
<dbReference type="Gene3D" id="6.10.140.140">
    <property type="match status" value="1"/>
</dbReference>
<evidence type="ECO:0000256" key="9">
    <source>
        <dbReference type="ARBA" id="ARBA00023163"/>
    </source>
</evidence>
<dbReference type="PANTHER" id="PTHR23234:SF10">
    <property type="entry name" value="RIKEN CDNA 6720489N17 GENE-RELATED"/>
    <property type="match status" value="1"/>
</dbReference>
<sequence>MLCDEKAQKRRKRKAKESGMALPRGHLTFMDVAIEFSQEEWKCLDPGQRALYRDVMLENYRNLVSLGICLPDLSIISRLKQRREPLTLQSEVKIVKNPDGRQCVRSVNTGRSCILGSNAENKPIKNQLGFTLESHLSELQPFQAGRKIYGRNQVEKFTNHRSSVSPLPKIPSTFTTHMFNKYRNDFIDFPLLPQEEKAYIRGNSYERSEDGEVFRVPASLTNHQGIHTAEKPYKCTECGKVFSRNSHLAEHWRIHTGQKPYKCSECDKVFNRNSNLARHQRIHTGEKPHKCNECGKAFRECSGLTTHLVIHTGEKPYKCNECGKNFRHKFSLTNHQRSHTAEKPYKCNECGKVFSLLSYLARHQIIHSTEKPYKCNECGRAFRKRPGLMAHLLTHTGEKPYKCNECDKVFGRKLYLTNHQRIHTGERPYRCNACGKVFNQNPHLSRHRKIHAGENSLRTLQRQ</sequence>
<evidence type="ECO:0000259" key="13">
    <source>
        <dbReference type="PROSITE" id="PS50805"/>
    </source>
</evidence>
<evidence type="ECO:0000256" key="11">
    <source>
        <dbReference type="PROSITE-ProRule" id="PRU00042"/>
    </source>
</evidence>
<evidence type="ECO:0000256" key="3">
    <source>
        <dbReference type="ARBA" id="ARBA00022723"/>
    </source>
</evidence>
<keyword evidence="3" id="KW-0479">Metal-binding</keyword>
<dbReference type="PROSITE" id="PS00028">
    <property type="entry name" value="ZINC_FINGER_C2H2_1"/>
    <property type="match status" value="8"/>
</dbReference>
<dbReference type="EMBL" id="AQIB01135474">
    <property type="status" value="NOT_ANNOTATED_CDS"/>
    <property type="molecule type" value="Genomic_DNA"/>
</dbReference>
<comment type="subcellular location">
    <subcellularLocation>
        <location evidence="1">Nucleus</location>
    </subcellularLocation>
</comment>
<dbReference type="Gene3D" id="3.30.160.60">
    <property type="entry name" value="Classic Zinc Finger"/>
    <property type="match status" value="9"/>
</dbReference>
<dbReference type="SMART" id="SM00349">
    <property type="entry name" value="KRAB"/>
    <property type="match status" value="1"/>
</dbReference>
<dbReference type="Pfam" id="PF00096">
    <property type="entry name" value="zf-C2H2"/>
    <property type="match status" value="6"/>
</dbReference>
<dbReference type="GO" id="GO:0008270">
    <property type="term" value="F:zinc ion binding"/>
    <property type="evidence" value="ECO:0007669"/>
    <property type="project" value="UniProtKB-KW"/>
</dbReference>
<evidence type="ECO:0000256" key="6">
    <source>
        <dbReference type="ARBA" id="ARBA00022833"/>
    </source>
</evidence>
<dbReference type="InterPro" id="IPR050758">
    <property type="entry name" value="Znf_C2H2-type"/>
</dbReference>
<dbReference type="FunFam" id="3.30.160.60:FF:000281">
    <property type="entry name" value="Zinc finger protein 558 isoform X1"/>
    <property type="match status" value="1"/>
</dbReference>
<dbReference type="SMART" id="SM00355">
    <property type="entry name" value="ZnF_C2H2"/>
    <property type="match status" value="8"/>
</dbReference>
<dbReference type="eggNOG" id="KOG1721">
    <property type="taxonomic scope" value="Eukaryota"/>
</dbReference>
<dbReference type="Pfam" id="PF13465">
    <property type="entry name" value="zf-H2C2_2"/>
    <property type="match status" value="1"/>
</dbReference>
<dbReference type="FunFam" id="3.30.160.60:FF:000380">
    <property type="entry name" value="zinc finger protein 2 isoform X2"/>
    <property type="match status" value="1"/>
</dbReference>
<dbReference type="Pfam" id="PF01352">
    <property type="entry name" value="KRAB"/>
    <property type="match status" value="1"/>
</dbReference>
<keyword evidence="4" id="KW-0677">Repeat</keyword>
<dbReference type="GO" id="GO:0006355">
    <property type="term" value="P:regulation of DNA-templated transcription"/>
    <property type="evidence" value="ECO:0007669"/>
    <property type="project" value="InterPro"/>
</dbReference>
<dbReference type="GO" id="GO:1990837">
    <property type="term" value="F:sequence-specific double-stranded DNA binding"/>
    <property type="evidence" value="ECO:0007669"/>
    <property type="project" value="UniProtKB-ARBA"/>
</dbReference>
<dbReference type="Proteomes" id="UP000029965">
    <property type="component" value="Chromosome 6"/>
</dbReference>
<reference evidence="14" key="3">
    <citation type="submission" date="2025-09" db="UniProtKB">
        <authorList>
            <consortium name="Ensembl"/>
        </authorList>
    </citation>
    <scope>IDENTIFICATION</scope>
</reference>
<dbReference type="CDD" id="cd07765">
    <property type="entry name" value="KRAB_A-box"/>
    <property type="match status" value="1"/>
</dbReference>
<keyword evidence="8" id="KW-0238">DNA-binding</keyword>